<evidence type="ECO:0000313" key="2">
    <source>
        <dbReference type="EMBL" id="QKN22455.1"/>
    </source>
</evidence>
<dbReference type="EMBL" id="MT496832">
    <property type="protein sequence ID" value="QKN22455.1"/>
    <property type="molecule type" value="Genomic_DNA"/>
</dbReference>
<protein>
    <submittedName>
        <fullName evidence="2">Uncharacterized protein</fullName>
    </submittedName>
</protein>
<sequence length="285" mass="33723">MFNQWQKNTQRTQMQSVNYFLVLLFIYMTCFIFGSVLLFAIYNENFPYKNVSNTLYNDAVRYCAMNNVQINEKFAMVVLDIKLRTCQYYLYERISGSNKVDLKFLEIASKYNPFEYIFSLKNQRFELKPSESIELSHHDYDKHGHLKIVTKRVYENDQVEMIDELNINLLSNDEKYKIVVGVENNAAADDNDQKYKIEKYKENVNSIAKHCDGVIDPITMPVKNVMITLSEFLDFIEEGNIQQKQQRQLRRPIIYNHNKNAKLSSVYLKCHFNEFNQPAIALKYV</sequence>
<keyword evidence="1" id="KW-0472">Membrane</keyword>
<name>A0A6M9U034_9VIRU</name>
<keyword evidence="1" id="KW-1133">Transmembrane helix</keyword>
<reference evidence="2" key="1">
    <citation type="journal article" date="2021" name="Virus">
        <title>The discovery, distribution and diversity of DNA viruses associated with Drosophila melanogaster in Europe.</title>
        <authorList>
            <person name="Wallace M.A."/>
            <person name="Coffman K.A."/>
            <person name="Gilbert C."/>
            <person name="Ravindran S."/>
            <person name="Albery G.F."/>
            <person name="Abbott J."/>
            <person name="Argyridou E."/>
            <person name="Bellosta P."/>
            <person name="Betancourt A.J."/>
            <person name="Colinet H."/>
            <person name="Eric K."/>
            <person name="Glaser-Schmitt A."/>
            <person name="Grath S."/>
            <person name="Jelic M."/>
            <person name="Kankare M."/>
            <person name="Kozeretska I."/>
            <person name="Loeschcke V."/>
            <person name="Montchamp-Moreau C."/>
            <person name="Ometto L."/>
            <person name="Onder B.S."/>
            <person name="Orengo D.J."/>
            <person name="Parsch J."/>
            <person name="Pascual M."/>
            <person name="Patenkovic A."/>
            <person name="Puerma E."/>
            <person name="Ritchie M.G."/>
            <person name="Rota-Stabelli O."/>
            <person name="Schou M.F."/>
            <person name="Serga S.V."/>
            <person name="Stamenkovic-Radak M."/>
            <person name="Tanaskovic M."/>
            <person name="Veselinovic M.S."/>
            <person name="Vieira J."/>
            <person name="Vieira C.P."/>
            <person name="Kapun M."/>
            <person name="Flatt T."/>
            <person name="Gonzalez J."/>
            <person name="Staubach F."/>
            <person name="Obbard D.J."/>
        </authorList>
    </citation>
    <scope>NUCLEOTIDE SEQUENCE</scope>
    <source>
        <strain evidence="2">Filamentous_ES_Gim_15_30_pool</strain>
    </source>
</reference>
<accession>A0A6M9U034</accession>
<feature type="transmembrane region" description="Helical" evidence="1">
    <location>
        <begin position="20"/>
        <end position="42"/>
    </location>
</feature>
<keyword evidence="1" id="KW-0812">Transmembrane</keyword>
<evidence type="ECO:0000256" key="1">
    <source>
        <dbReference type="SAM" id="Phobius"/>
    </source>
</evidence>
<gene>
    <name evidence="2" type="primary">ORF1</name>
</gene>
<proteinExistence type="predicted"/>
<organism evidence="2">
    <name type="scientific">Drosophila-associated filamentous virus</name>
    <dbReference type="NCBI Taxonomy" id="2743186"/>
    <lineage>
        <taxon>Viruses</taxon>
    </lineage>
</organism>